<gene>
    <name evidence="3" type="ORF">FHS39_002570</name>
</gene>
<dbReference type="SMART" id="SM00974">
    <property type="entry name" value="T5orf172"/>
    <property type="match status" value="1"/>
</dbReference>
<protein>
    <recommendedName>
        <fullName evidence="2">Bacteriophage T5 Orf172 DNA-binding domain-containing protein</fullName>
    </recommendedName>
</protein>
<proteinExistence type="predicted"/>
<dbReference type="AlphaFoldDB" id="A0A7W7PKS6"/>
<feature type="domain" description="Bacteriophage T5 Orf172 DNA-binding" evidence="2">
    <location>
        <begin position="87"/>
        <end position="158"/>
    </location>
</feature>
<dbReference type="InterPro" id="IPR018306">
    <property type="entry name" value="Phage_T5_Orf172_DNA-bd"/>
</dbReference>
<accession>A0A7W7PKS6</accession>
<evidence type="ECO:0000256" key="1">
    <source>
        <dbReference type="SAM" id="MobiDB-lite"/>
    </source>
</evidence>
<name>A0A7W7PKS6_9ACTN</name>
<reference evidence="3 4" key="1">
    <citation type="submission" date="2020-08" db="EMBL/GenBank/DDBJ databases">
        <title>Genomic Encyclopedia of Type Strains, Phase III (KMG-III): the genomes of soil and plant-associated and newly described type strains.</title>
        <authorList>
            <person name="Whitman W."/>
        </authorList>
    </citation>
    <scope>NUCLEOTIDE SEQUENCE [LARGE SCALE GENOMIC DNA]</scope>
    <source>
        <strain evidence="3 4">CECT 3266</strain>
    </source>
</reference>
<dbReference type="Proteomes" id="UP000556084">
    <property type="component" value="Unassembled WGS sequence"/>
</dbReference>
<keyword evidence="4" id="KW-1185">Reference proteome</keyword>
<dbReference type="EMBL" id="JACHJH010000003">
    <property type="protein sequence ID" value="MBB4893539.1"/>
    <property type="molecule type" value="Genomic_DNA"/>
</dbReference>
<evidence type="ECO:0000313" key="4">
    <source>
        <dbReference type="Proteomes" id="UP000556084"/>
    </source>
</evidence>
<evidence type="ECO:0000313" key="3">
    <source>
        <dbReference type="EMBL" id="MBB4893539.1"/>
    </source>
</evidence>
<comment type="caution">
    <text evidence="3">The sequence shown here is derived from an EMBL/GenBank/DDBJ whole genome shotgun (WGS) entry which is preliminary data.</text>
</comment>
<evidence type="ECO:0000259" key="2">
    <source>
        <dbReference type="SMART" id="SM00974"/>
    </source>
</evidence>
<organism evidence="3 4">
    <name type="scientific">Streptomyces olivoverticillatus</name>
    <dbReference type="NCBI Taxonomy" id="66427"/>
    <lineage>
        <taxon>Bacteria</taxon>
        <taxon>Bacillati</taxon>
        <taxon>Actinomycetota</taxon>
        <taxon>Actinomycetes</taxon>
        <taxon>Kitasatosporales</taxon>
        <taxon>Streptomycetaceae</taxon>
        <taxon>Streptomyces</taxon>
    </lineage>
</organism>
<sequence>MNETLCQALHDDGPCARNATLLTPVRLCDEHKLTVAAAVVQEALAAALRDTLISGRALEPRAALMLAEAQAAPMPTVDPHSVLVYFLANGGRVKIGFTKSIFSRVRSLSLRDDAVLLLLNGGAELERALHAKFAEHRVADSEWFELAPDVVHFVASKRPKHCTGIGARPTRTKTERKTPRQAKQAVLLRRRERVRRLYDELGKRPEWTDIRDALVADKLAPKDISRSSCQRVRDAIEADEPALAALGQPNVRAITGS</sequence>
<dbReference type="RefSeq" id="WP_184349396.1">
    <property type="nucleotide sequence ID" value="NZ_JACHJH010000003.1"/>
</dbReference>
<feature type="region of interest" description="Disordered" evidence="1">
    <location>
        <begin position="162"/>
        <end position="181"/>
    </location>
</feature>
<dbReference type="Pfam" id="PF13455">
    <property type="entry name" value="MUG113"/>
    <property type="match status" value="1"/>
</dbReference>